<sequence length="196" mass="22118">MPQEKIDKPANASSETQPASEPEPTSEPQPSISLKFTNDSLPNPTEWEHIVLSFRPKKLETIMKSVGKSHSEETRSQTWSVLGDALSNSLLSAPAGVYMQMTAALFGKDYFLFTRRGNKRADGTGGILEVRIKQKREGGEWEARWKEARPQVTNYVKNLLARSSRLREEKKRRSELMRKEEKPEDEEGKPDGPCGS</sequence>
<evidence type="ECO:0000313" key="3">
    <source>
        <dbReference type="Proteomes" id="UP000775872"/>
    </source>
</evidence>
<dbReference type="Proteomes" id="UP000775872">
    <property type="component" value="Unassembled WGS sequence"/>
</dbReference>
<proteinExistence type="predicted"/>
<protein>
    <submittedName>
        <fullName evidence="2">Uncharacterized protein</fullName>
    </submittedName>
</protein>
<dbReference type="AlphaFoldDB" id="A0A9N9Z5B4"/>
<feature type="compositionally biased region" description="Basic and acidic residues" evidence="1">
    <location>
        <begin position="166"/>
        <end position="182"/>
    </location>
</feature>
<feature type="compositionally biased region" description="Low complexity" evidence="1">
    <location>
        <begin position="12"/>
        <end position="31"/>
    </location>
</feature>
<reference evidence="2 3" key="2">
    <citation type="submission" date="2021-10" db="EMBL/GenBank/DDBJ databases">
        <authorList>
            <person name="Piombo E."/>
        </authorList>
    </citation>
    <scope>NUCLEOTIDE SEQUENCE [LARGE SCALE GENOMIC DNA]</scope>
</reference>
<dbReference type="EMBL" id="CABFOC020000035">
    <property type="protein sequence ID" value="CAH0049216.1"/>
    <property type="molecule type" value="Genomic_DNA"/>
</dbReference>
<name>A0A9N9Z5B4_9HYPO</name>
<evidence type="ECO:0000256" key="1">
    <source>
        <dbReference type="SAM" id="MobiDB-lite"/>
    </source>
</evidence>
<accession>A0A9N9Z5B4</accession>
<organism evidence="2 3">
    <name type="scientific">Clonostachys solani</name>
    <dbReference type="NCBI Taxonomy" id="160281"/>
    <lineage>
        <taxon>Eukaryota</taxon>
        <taxon>Fungi</taxon>
        <taxon>Dikarya</taxon>
        <taxon>Ascomycota</taxon>
        <taxon>Pezizomycotina</taxon>
        <taxon>Sordariomycetes</taxon>
        <taxon>Hypocreomycetidae</taxon>
        <taxon>Hypocreales</taxon>
        <taxon>Bionectriaceae</taxon>
        <taxon>Clonostachys</taxon>
    </lineage>
</organism>
<keyword evidence="3" id="KW-1185">Reference proteome</keyword>
<feature type="region of interest" description="Disordered" evidence="1">
    <location>
        <begin position="166"/>
        <end position="196"/>
    </location>
</feature>
<feature type="region of interest" description="Disordered" evidence="1">
    <location>
        <begin position="1"/>
        <end position="40"/>
    </location>
</feature>
<evidence type="ECO:0000313" key="2">
    <source>
        <dbReference type="EMBL" id="CAH0049216.1"/>
    </source>
</evidence>
<reference evidence="3" key="1">
    <citation type="submission" date="2019-06" db="EMBL/GenBank/DDBJ databases">
        <authorList>
            <person name="Broberg M."/>
        </authorList>
    </citation>
    <scope>NUCLEOTIDE SEQUENCE [LARGE SCALE GENOMIC DNA]</scope>
</reference>
<dbReference type="OrthoDB" id="5229091at2759"/>
<comment type="caution">
    <text evidence="2">The sequence shown here is derived from an EMBL/GenBank/DDBJ whole genome shotgun (WGS) entry which is preliminary data.</text>
</comment>
<gene>
    <name evidence="2" type="ORF">CSOL1703_00001171</name>
</gene>